<dbReference type="InterPro" id="IPR045876">
    <property type="entry name" value="PRHA-like_PHD-finger"/>
</dbReference>
<feature type="compositionally biased region" description="Low complexity" evidence="11">
    <location>
        <begin position="604"/>
        <end position="617"/>
    </location>
</feature>
<evidence type="ECO:0000256" key="11">
    <source>
        <dbReference type="SAM" id="MobiDB-lite"/>
    </source>
</evidence>
<dbReference type="InterPro" id="IPR001739">
    <property type="entry name" value="Methyl_CpG_DNA-bd"/>
</dbReference>
<dbReference type="Pfam" id="PF00628">
    <property type="entry name" value="PHD"/>
    <property type="match status" value="1"/>
</dbReference>
<feature type="region of interest" description="Disordered" evidence="11">
    <location>
        <begin position="28"/>
        <end position="57"/>
    </location>
</feature>
<feature type="compositionally biased region" description="Basic and acidic residues" evidence="11">
    <location>
        <begin position="984"/>
        <end position="996"/>
    </location>
</feature>
<dbReference type="SUPFAM" id="SSF57903">
    <property type="entry name" value="FYVE/PHD zinc finger"/>
    <property type="match status" value="1"/>
</dbReference>
<feature type="compositionally biased region" description="Basic and acidic residues" evidence="11">
    <location>
        <begin position="922"/>
        <end position="931"/>
    </location>
</feature>
<dbReference type="InterPro" id="IPR019786">
    <property type="entry name" value="Zinc_finger_PHD-type_CS"/>
</dbReference>
<protein>
    <submittedName>
        <fullName evidence="14">G12510 protein</fullName>
    </submittedName>
</protein>
<dbReference type="PROSITE" id="PS50982">
    <property type="entry name" value="MBD"/>
    <property type="match status" value="2"/>
</dbReference>
<evidence type="ECO:0000256" key="1">
    <source>
        <dbReference type="ARBA" id="ARBA00004123"/>
    </source>
</evidence>
<keyword evidence="2" id="KW-0479">Metal-binding</keyword>
<dbReference type="Gene3D" id="3.30.40.10">
    <property type="entry name" value="Zinc/RING finger domain, C3HC4 (zinc finger)"/>
    <property type="match status" value="1"/>
</dbReference>
<comment type="subcellular location">
    <subcellularLocation>
        <location evidence="1">Nucleus</location>
    </subcellularLocation>
</comment>
<feature type="compositionally biased region" description="Basic and acidic residues" evidence="11">
    <location>
        <begin position="307"/>
        <end position="321"/>
    </location>
</feature>
<feature type="region of interest" description="Disordered" evidence="11">
    <location>
        <begin position="296"/>
        <end position="329"/>
    </location>
</feature>
<evidence type="ECO:0000256" key="5">
    <source>
        <dbReference type="ARBA" id="ARBA00023015"/>
    </source>
</evidence>
<sequence>MQVTRGDTEPRCLAPISSIQRFGMGNIPASEAGAHALPQSDNAAEPQQPQGQRNSGETTRALNSLRLFVAKQGKDLPLGWQVHTKRRNGSSRVDYHFLSPEGQHFRSKFDVARHLGIQVQRRPGGRDIPDLDMADADVAAVLMSMPHDNGPADLPSRGKKAAAASPTAEDGDAVTPLAKEPEHADQLSPSDRSLPTGLAAIADAAEHISPFSSEHKGGAHHGSSYDEAMSAELQRLQAKQLKRLHQAAEAAEVDLGPGWTAEVKVRQQGTTAGTTDTYYRSSAGKRFRSIKAALEHMGKPVVQGKSSKKDALPEPAPEKQKSSSPIRHHTSKLIIKGSMLRAATGPGQAMPADTANAQASTHEAAQEDKQAEDAPGRGAPKIAVTQTAKQSQSTAGPTNPGKHFASMSALLGPEGSSAPGIKQAAAPESSQGKAGSEGPTPGQPVPSPAKHVTTLDPPGPSQGARGKDDSMDVKQEPTGDSSQGKTGVPGRGSASAQPAETAAAGTAAAEQCTGDTAADEKHTPSPALKTSLGTGRRKRKRESLTLHNRPSSLEKGPTSPKSPRRKRTAKMGRVDYATMEALADLNYAMNREAHRDRGRRKGKGAAAGAAESQGGASNEQGSSAAVKTSNGTLSEPAAPKRERPPKVKTAYTRLVTRARTLVSRIGVEQAYIDAYEGEGWNGANREKVKPDGDLKQAHLRIEKCKLGIREAVKECEISSGDRQILARHFDEDGEIDQKWIFCAKCCEAESYEENDIILCDGNCRRAYHEKCLEPSLDASALPEDEGWLCPACDAKAEILTLLNDEYGFEYEQETPWHAVFAEAPQTPRHPEATAQASPVQHKSMADFLATADLADSDSSDSSFREDQSNDEEDAASSHEDSEASHSDNSGSEPEAAGPVGETEQTPRQRQRVLRSSQNCEHGAPELPDREVPLSSDAQGDESDEGPLEMLGKRKRATVDYRKLNAEMFGDVESYEGEATEDEDFSPRAEARAGGES</sequence>
<keyword evidence="5" id="KW-0805">Transcription regulation</keyword>
<dbReference type="InterPro" id="IPR011011">
    <property type="entry name" value="Znf_FYVE_PHD"/>
</dbReference>
<feature type="compositionally biased region" description="Polar residues" evidence="11">
    <location>
        <begin position="39"/>
        <end position="57"/>
    </location>
</feature>
<evidence type="ECO:0000256" key="4">
    <source>
        <dbReference type="ARBA" id="ARBA00022833"/>
    </source>
</evidence>
<feature type="domain" description="PHD-type" evidence="12">
    <location>
        <begin position="739"/>
        <end position="795"/>
    </location>
</feature>
<comment type="caution">
    <text evidence="14">The sequence shown here is derived from an EMBL/GenBank/DDBJ whole genome shotgun (WGS) entry which is preliminary data.</text>
</comment>
<evidence type="ECO:0000313" key="14">
    <source>
        <dbReference type="EMBL" id="CAL5229226.1"/>
    </source>
</evidence>
<feature type="compositionally biased region" description="Basic and acidic residues" evidence="11">
    <location>
        <begin position="875"/>
        <end position="885"/>
    </location>
</feature>
<feature type="compositionally biased region" description="Basic and acidic residues" evidence="11">
    <location>
        <begin position="364"/>
        <end position="375"/>
    </location>
</feature>
<feature type="region of interest" description="Disordered" evidence="11">
    <location>
        <begin position="593"/>
        <end position="647"/>
    </location>
</feature>
<feature type="domain" description="MBD" evidence="13">
    <location>
        <begin position="66"/>
        <end position="138"/>
    </location>
</feature>
<evidence type="ECO:0000256" key="6">
    <source>
        <dbReference type="ARBA" id="ARBA00023125"/>
    </source>
</evidence>
<dbReference type="PANTHER" id="PTHR12628">
    <property type="entry name" value="POLYCOMB-LIKE TRANSCRIPTION FACTOR"/>
    <property type="match status" value="1"/>
</dbReference>
<dbReference type="Gene3D" id="3.30.890.10">
    <property type="entry name" value="Methyl-cpg-binding Protein 2, Chain A"/>
    <property type="match status" value="2"/>
</dbReference>
<dbReference type="CDD" id="cd15504">
    <property type="entry name" value="PHD_PRHA_like"/>
    <property type="match status" value="1"/>
</dbReference>
<organism evidence="14 15">
    <name type="scientific">Coccomyxa viridis</name>
    <dbReference type="NCBI Taxonomy" id="1274662"/>
    <lineage>
        <taxon>Eukaryota</taxon>
        <taxon>Viridiplantae</taxon>
        <taxon>Chlorophyta</taxon>
        <taxon>core chlorophytes</taxon>
        <taxon>Trebouxiophyceae</taxon>
        <taxon>Trebouxiophyceae incertae sedis</taxon>
        <taxon>Coccomyxaceae</taxon>
        <taxon>Coccomyxa</taxon>
    </lineage>
</organism>
<dbReference type="Proteomes" id="UP001497392">
    <property type="component" value="Unassembled WGS sequence"/>
</dbReference>
<feature type="compositionally biased region" description="Polar residues" evidence="11">
    <location>
        <begin position="618"/>
        <end position="633"/>
    </location>
</feature>
<feature type="domain" description="MBD" evidence="13">
    <location>
        <begin position="245"/>
        <end position="317"/>
    </location>
</feature>
<evidence type="ECO:0000256" key="9">
    <source>
        <dbReference type="ARBA" id="ARBA00023242"/>
    </source>
</evidence>
<reference evidence="14 15" key="1">
    <citation type="submission" date="2024-06" db="EMBL/GenBank/DDBJ databases">
        <authorList>
            <person name="Kraege A."/>
            <person name="Thomma B."/>
        </authorList>
    </citation>
    <scope>NUCLEOTIDE SEQUENCE [LARGE SCALE GENOMIC DNA]</scope>
</reference>
<evidence type="ECO:0000313" key="15">
    <source>
        <dbReference type="Proteomes" id="UP001497392"/>
    </source>
</evidence>
<name>A0ABP1GEN5_9CHLO</name>
<dbReference type="InterPro" id="IPR016177">
    <property type="entry name" value="DNA-bd_dom_sf"/>
</dbReference>
<keyword evidence="6" id="KW-0238">DNA-binding</keyword>
<evidence type="ECO:0000256" key="7">
    <source>
        <dbReference type="ARBA" id="ARBA00023155"/>
    </source>
</evidence>
<dbReference type="SMART" id="SM00249">
    <property type="entry name" value="PHD"/>
    <property type="match status" value="1"/>
</dbReference>
<feature type="compositionally biased region" description="Polar residues" evidence="11">
    <location>
        <begin position="902"/>
        <end position="919"/>
    </location>
</feature>
<keyword evidence="7" id="KW-0371">Homeobox</keyword>
<dbReference type="EMBL" id="CAXHTA020000020">
    <property type="protein sequence ID" value="CAL5229226.1"/>
    <property type="molecule type" value="Genomic_DNA"/>
</dbReference>
<keyword evidence="3 10" id="KW-0863">Zinc-finger</keyword>
<evidence type="ECO:0000259" key="12">
    <source>
        <dbReference type="PROSITE" id="PS50016"/>
    </source>
</evidence>
<proteinExistence type="predicted"/>
<dbReference type="SUPFAM" id="SSF54171">
    <property type="entry name" value="DNA-binding domain"/>
    <property type="match status" value="2"/>
</dbReference>
<dbReference type="InterPro" id="IPR019787">
    <property type="entry name" value="Znf_PHD-finger"/>
</dbReference>
<keyword evidence="9" id="KW-0539">Nucleus</keyword>
<dbReference type="InterPro" id="IPR013083">
    <property type="entry name" value="Znf_RING/FYVE/PHD"/>
</dbReference>
<feature type="compositionally biased region" description="Low complexity" evidence="11">
    <location>
        <begin position="492"/>
        <end position="511"/>
    </location>
</feature>
<gene>
    <name evidence="14" type="primary">g12510</name>
    <name evidence="14" type="ORF">VP750_LOCUS11132</name>
</gene>
<feature type="compositionally biased region" description="Basic and acidic residues" evidence="11">
    <location>
        <begin position="465"/>
        <end position="477"/>
    </location>
</feature>
<dbReference type="PROSITE" id="PS50016">
    <property type="entry name" value="ZF_PHD_2"/>
    <property type="match status" value="1"/>
</dbReference>
<keyword evidence="8" id="KW-0804">Transcription</keyword>
<dbReference type="Pfam" id="PF01429">
    <property type="entry name" value="MBD"/>
    <property type="match status" value="2"/>
</dbReference>
<keyword evidence="15" id="KW-1185">Reference proteome</keyword>
<feature type="region of interest" description="Disordered" evidence="11">
    <location>
        <begin position="343"/>
        <end position="575"/>
    </location>
</feature>
<feature type="region of interest" description="Disordered" evidence="11">
    <location>
        <begin position="854"/>
        <end position="996"/>
    </location>
</feature>
<dbReference type="PANTHER" id="PTHR12628:SF10">
    <property type="entry name" value="HOMEOBOX DOMAIN-CONTAINING PROTEIN"/>
    <property type="match status" value="1"/>
</dbReference>
<evidence type="ECO:0000256" key="8">
    <source>
        <dbReference type="ARBA" id="ARBA00023163"/>
    </source>
</evidence>
<dbReference type="InterPro" id="IPR001965">
    <property type="entry name" value="Znf_PHD"/>
</dbReference>
<feature type="compositionally biased region" description="Polar residues" evidence="11">
    <location>
        <begin position="384"/>
        <end position="397"/>
    </location>
</feature>
<dbReference type="PROSITE" id="PS01359">
    <property type="entry name" value="ZF_PHD_1"/>
    <property type="match status" value="1"/>
</dbReference>
<accession>A0ABP1GEN5</accession>
<evidence type="ECO:0000259" key="13">
    <source>
        <dbReference type="PROSITE" id="PS50982"/>
    </source>
</evidence>
<keyword evidence="4" id="KW-0862">Zinc</keyword>
<evidence type="ECO:0000256" key="3">
    <source>
        <dbReference type="ARBA" id="ARBA00022771"/>
    </source>
</evidence>
<feature type="compositionally biased region" description="Acidic residues" evidence="11">
    <location>
        <begin position="972"/>
        <end position="983"/>
    </location>
</feature>
<feature type="region of interest" description="Disordered" evidence="11">
    <location>
        <begin position="147"/>
        <end position="174"/>
    </location>
</feature>
<evidence type="ECO:0000256" key="10">
    <source>
        <dbReference type="PROSITE-ProRule" id="PRU00146"/>
    </source>
</evidence>
<evidence type="ECO:0000256" key="2">
    <source>
        <dbReference type="ARBA" id="ARBA00022723"/>
    </source>
</evidence>